<dbReference type="Proteomes" id="UP000521676">
    <property type="component" value="Unassembled WGS sequence"/>
</dbReference>
<evidence type="ECO:0000313" key="6">
    <source>
        <dbReference type="Proteomes" id="UP001431572"/>
    </source>
</evidence>
<dbReference type="EMBL" id="JACATZ010000003">
    <property type="protein sequence ID" value="NWJ47338.1"/>
    <property type="molecule type" value="Genomic_DNA"/>
</dbReference>
<evidence type="ECO:0000256" key="1">
    <source>
        <dbReference type="SAM" id="Phobius"/>
    </source>
</evidence>
<evidence type="ECO:0000259" key="2">
    <source>
        <dbReference type="Pfam" id="PF13386"/>
    </source>
</evidence>
<keyword evidence="1" id="KW-0812">Transmembrane</keyword>
<keyword evidence="6" id="KW-1185">Reference proteome</keyword>
<keyword evidence="1" id="KW-0472">Membrane</keyword>
<evidence type="ECO:0000313" key="4">
    <source>
        <dbReference type="EMBL" id="WJW69255.1"/>
    </source>
</evidence>
<dbReference type="PANTHER" id="PTHR31272:SF4">
    <property type="entry name" value="CYTOCHROME C-TYPE BIOGENESIS PROTEIN HI_1454-RELATED"/>
    <property type="match status" value="1"/>
</dbReference>
<dbReference type="Proteomes" id="UP001431572">
    <property type="component" value="Chromosome 2"/>
</dbReference>
<reference evidence="3 5" key="1">
    <citation type="submission" date="2020-06" db="EMBL/GenBank/DDBJ databases">
        <title>Anoxygenic phototrophic Chloroflexota member uses a Type I reaction center.</title>
        <authorList>
            <person name="Tsuji J.M."/>
            <person name="Shaw N.A."/>
            <person name="Nagashima S."/>
            <person name="Venkiteswaran J."/>
            <person name="Schiff S.L."/>
            <person name="Hanada S."/>
            <person name="Tank M."/>
            <person name="Neufeld J.D."/>
        </authorList>
    </citation>
    <scope>NUCLEOTIDE SEQUENCE [LARGE SCALE GENOMIC DNA]</scope>
    <source>
        <strain evidence="3">L227-S17</strain>
    </source>
</reference>
<dbReference type="RefSeq" id="WP_341471141.1">
    <property type="nucleotide sequence ID" value="NZ_CP128400.1"/>
</dbReference>
<feature type="transmembrane region" description="Helical" evidence="1">
    <location>
        <begin position="110"/>
        <end position="136"/>
    </location>
</feature>
<feature type="domain" description="Urease accessory protein UreH-like transmembrane" evidence="2">
    <location>
        <begin position="122"/>
        <end position="275"/>
    </location>
</feature>
<gene>
    <name evidence="3" type="ORF">HXX08_15880</name>
    <name evidence="4" type="ORF">OZ401_002857</name>
</gene>
<feature type="transmembrane region" description="Helical" evidence="1">
    <location>
        <begin position="190"/>
        <end position="215"/>
    </location>
</feature>
<accession>A0A8T7M5F6</accession>
<reference evidence="4" key="2">
    <citation type="journal article" date="2024" name="Nature">
        <title>Anoxygenic phototroph of the Chloroflexota uses a type I reaction centre.</title>
        <authorList>
            <person name="Tsuji J.M."/>
            <person name="Shaw N.A."/>
            <person name="Nagashima S."/>
            <person name="Venkiteswaran J.J."/>
            <person name="Schiff S.L."/>
            <person name="Watanabe T."/>
            <person name="Fukui M."/>
            <person name="Hanada S."/>
            <person name="Tank M."/>
            <person name="Neufeld J.D."/>
        </authorList>
    </citation>
    <scope>NUCLEOTIDE SEQUENCE</scope>
    <source>
        <strain evidence="4">L227-S17</strain>
    </source>
</reference>
<dbReference type="Pfam" id="PF13386">
    <property type="entry name" value="DsbD_2"/>
    <property type="match status" value="1"/>
</dbReference>
<feature type="transmembrane region" description="Helical" evidence="1">
    <location>
        <begin position="227"/>
        <end position="249"/>
    </location>
</feature>
<name>A0A8T7M5F6_9CHLR</name>
<sequence length="295" mass="32196">MVLQPLWEQLAANQGLGASLVAQTTSAPDYIATFFEGLLSFLAPCVLPLVPGYLSYISGVSVAKAARTVKNPAMAISTNANNGGAVALQTNPHEAEEEVAQISGADTRRVLFSSLLFVAGFTTIFILFFGFFNFITDTFGDIRTPVRLAAGLLVIFFGLHFLGIFRIGFLDMERRFNLNRIKRASYIGAYFLGGAFAFGWTPCVGPFLTAAIFTAEQSNGWEGATLMLIYSAGLGIPFILAGLFFNRMLGFIARLRHHYQIIEIASGILLLLVGFLLITNNLSAITQELSKFRFF</sequence>
<organism evidence="3 5">
    <name type="scientific">Candidatus Chlorohelix allophototropha</name>
    <dbReference type="NCBI Taxonomy" id="3003348"/>
    <lineage>
        <taxon>Bacteria</taxon>
        <taxon>Bacillati</taxon>
        <taxon>Chloroflexota</taxon>
        <taxon>Chloroflexia</taxon>
        <taxon>Candidatus Chloroheliales</taxon>
        <taxon>Candidatus Chloroheliaceae</taxon>
        <taxon>Candidatus Chlorohelix</taxon>
    </lineage>
</organism>
<protein>
    <submittedName>
        <fullName evidence="4">Cytochrome c biogenesis protein CcdA</fullName>
    </submittedName>
    <submittedName>
        <fullName evidence="3">Sulfite exporter TauE/SafE family protein</fullName>
    </submittedName>
</protein>
<evidence type="ECO:0000313" key="3">
    <source>
        <dbReference type="EMBL" id="NWJ47338.1"/>
    </source>
</evidence>
<feature type="transmembrane region" description="Helical" evidence="1">
    <location>
        <begin position="148"/>
        <end position="169"/>
    </location>
</feature>
<dbReference type="PANTHER" id="PTHR31272">
    <property type="entry name" value="CYTOCHROME C-TYPE BIOGENESIS PROTEIN HI_1454-RELATED"/>
    <property type="match status" value="1"/>
</dbReference>
<dbReference type="EMBL" id="CP128400">
    <property type="protein sequence ID" value="WJW69255.1"/>
    <property type="molecule type" value="Genomic_DNA"/>
</dbReference>
<dbReference type="InterPro" id="IPR039447">
    <property type="entry name" value="UreH-like_TM_dom"/>
</dbReference>
<keyword evidence="1" id="KW-1133">Transmembrane helix</keyword>
<proteinExistence type="predicted"/>
<dbReference type="InterPro" id="IPR051790">
    <property type="entry name" value="Cytochrome_c-biogenesis_DsbD"/>
</dbReference>
<evidence type="ECO:0000313" key="5">
    <source>
        <dbReference type="Proteomes" id="UP000521676"/>
    </source>
</evidence>
<dbReference type="AlphaFoldDB" id="A0A8T7M5F6"/>
<feature type="transmembrane region" description="Helical" evidence="1">
    <location>
        <begin position="261"/>
        <end position="285"/>
    </location>
</feature>